<feature type="domain" description="PAS" evidence="2">
    <location>
        <begin position="140"/>
        <end position="176"/>
    </location>
</feature>
<dbReference type="AlphaFoldDB" id="A0A382RU57"/>
<keyword evidence="1" id="KW-0812">Transmembrane</keyword>
<protein>
    <recommendedName>
        <fullName evidence="2">PAS domain-containing protein</fullName>
    </recommendedName>
</protein>
<accession>A0A382RU57</accession>
<dbReference type="InterPro" id="IPR000014">
    <property type="entry name" value="PAS"/>
</dbReference>
<reference evidence="3" key="1">
    <citation type="submission" date="2018-05" db="EMBL/GenBank/DDBJ databases">
        <authorList>
            <person name="Lanie J.A."/>
            <person name="Ng W.-L."/>
            <person name="Kazmierczak K.M."/>
            <person name="Andrzejewski T.M."/>
            <person name="Davidsen T.M."/>
            <person name="Wayne K.J."/>
            <person name="Tettelin H."/>
            <person name="Glass J.I."/>
            <person name="Rusch D."/>
            <person name="Podicherti R."/>
            <person name="Tsui H.-C.T."/>
            <person name="Winkler M.E."/>
        </authorList>
    </citation>
    <scope>NUCLEOTIDE SEQUENCE</scope>
</reference>
<dbReference type="PROSITE" id="PS50112">
    <property type="entry name" value="PAS"/>
    <property type="match status" value="1"/>
</dbReference>
<feature type="transmembrane region" description="Helical" evidence="1">
    <location>
        <begin position="50"/>
        <end position="71"/>
    </location>
</feature>
<keyword evidence="1" id="KW-0472">Membrane</keyword>
<dbReference type="InterPro" id="IPR013767">
    <property type="entry name" value="PAS_fold"/>
</dbReference>
<dbReference type="EMBL" id="UINC01123850">
    <property type="protein sequence ID" value="SVD00597.1"/>
    <property type="molecule type" value="Genomic_DNA"/>
</dbReference>
<dbReference type="SUPFAM" id="SSF55785">
    <property type="entry name" value="PYP-like sensor domain (PAS domain)"/>
    <property type="match status" value="1"/>
</dbReference>
<dbReference type="SMART" id="SM00091">
    <property type="entry name" value="PAS"/>
    <property type="match status" value="1"/>
</dbReference>
<dbReference type="NCBIfam" id="TIGR00229">
    <property type="entry name" value="sensory_box"/>
    <property type="match status" value="1"/>
</dbReference>
<keyword evidence="1" id="KW-1133">Transmembrane helix</keyword>
<feature type="non-terminal residue" evidence="3">
    <location>
        <position position="280"/>
    </location>
</feature>
<dbReference type="Pfam" id="PF00989">
    <property type="entry name" value="PAS"/>
    <property type="match status" value="1"/>
</dbReference>
<evidence type="ECO:0000259" key="2">
    <source>
        <dbReference type="PROSITE" id="PS50112"/>
    </source>
</evidence>
<dbReference type="Gene3D" id="3.30.450.20">
    <property type="entry name" value="PAS domain"/>
    <property type="match status" value="1"/>
</dbReference>
<sequence length="280" mass="32358">MNLRARLTLLWVITSLLIILLLLGAGIFIFHQFSPSDQQILIEVLSPYRFHLLSPLFFLIFALIWGAKWFLEKYWFPLEQMLEDMELIHKVNPSLRIETRGSSQLKALAAKFNKMAVNTALAQNEIKKNINQATWRLEEEKHLFEALFENLPTGVIMTNPEGHILLYNHQAEKLLGKKKGLNPGLGRDIRKIFESSELEQVLQGLRSQLAESENVSERSFFLERNGRPLKSLAHALVNQHHLLEGFLFYLEEQASLGEFPDSQEVSLMQERKISNNIILR</sequence>
<proteinExistence type="predicted"/>
<name>A0A382RU57_9ZZZZ</name>
<dbReference type="CDD" id="cd00130">
    <property type="entry name" value="PAS"/>
    <property type="match status" value="1"/>
</dbReference>
<dbReference type="GO" id="GO:0006355">
    <property type="term" value="P:regulation of DNA-templated transcription"/>
    <property type="evidence" value="ECO:0007669"/>
    <property type="project" value="InterPro"/>
</dbReference>
<evidence type="ECO:0000313" key="3">
    <source>
        <dbReference type="EMBL" id="SVD00597.1"/>
    </source>
</evidence>
<dbReference type="InterPro" id="IPR035965">
    <property type="entry name" value="PAS-like_dom_sf"/>
</dbReference>
<organism evidence="3">
    <name type="scientific">marine metagenome</name>
    <dbReference type="NCBI Taxonomy" id="408172"/>
    <lineage>
        <taxon>unclassified sequences</taxon>
        <taxon>metagenomes</taxon>
        <taxon>ecological metagenomes</taxon>
    </lineage>
</organism>
<evidence type="ECO:0000256" key="1">
    <source>
        <dbReference type="SAM" id="Phobius"/>
    </source>
</evidence>
<feature type="transmembrane region" description="Helical" evidence="1">
    <location>
        <begin position="7"/>
        <end position="30"/>
    </location>
</feature>
<gene>
    <name evidence="3" type="ORF">METZ01_LOCUS353451</name>
</gene>